<organism evidence="1">
    <name type="scientific">Rhizophora mucronata</name>
    <name type="common">Asiatic mangrove</name>
    <dbReference type="NCBI Taxonomy" id="61149"/>
    <lineage>
        <taxon>Eukaryota</taxon>
        <taxon>Viridiplantae</taxon>
        <taxon>Streptophyta</taxon>
        <taxon>Embryophyta</taxon>
        <taxon>Tracheophyta</taxon>
        <taxon>Spermatophyta</taxon>
        <taxon>Magnoliopsida</taxon>
        <taxon>eudicotyledons</taxon>
        <taxon>Gunneridae</taxon>
        <taxon>Pentapetalae</taxon>
        <taxon>rosids</taxon>
        <taxon>fabids</taxon>
        <taxon>Malpighiales</taxon>
        <taxon>Rhizophoraceae</taxon>
        <taxon>Rhizophora</taxon>
    </lineage>
</organism>
<dbReference type="EMBL" id="GGEC01072784">
    <property type="protein sequence ID" value="MBX53268.1"/>
    <property type="molecule type" value="Transcribed_RNA"/>
</dbReference>
<reference evidence="1" key="1">
    <citation type="submission" date="2018-02" db="EMBL/GenBank/DDBJ databases">
        <title>Rhizophora mucronata_Transcriptome.</title>
        <authorList>
            <person name="Meera S.P."/>
            <person name="Sreeshan A."/>
            <person name="Augustine A."/>
        </authorList>
    </citation>
    <scope>NUCLEOTIDE SEQUENCE</scope>
    <source>
        <tissue evidence="1">Leaf</tissue>
    </source>
</reference>
<name>A0A2P2PEU2_RHIMU</name>
<sequence length="12" mass="1535">MRHPQIFYTKTL</sequence>
<proteinExistence type="predicted"/>
<protein>
    <submittedName>
        <fullName evidence="1">Uncharacterized protein</fullName>
    </submittedName>
</protein>
<accession>A0A2P2PEU2</accession>
<evidence type="ECO:0000313" key="1">
    <source>
        <dbReference type="EMBL" id="MBX53268.1"/>
    </source>
</evidence>